<sequence>MDMHVISGLGLSFGSDGLSMDFSGRRQLSQQESLREDHRAVAVGGTAPVGKKMVNSSKQRRPRGVLISVRPGIHSAPGADPQGAVFQQATNGMASFWPRVDGLCPLLSGTALGFAGYQRSLRSSAHPLPSLQCHMPCLFQCAWIDDESYKKTFLGKAEQNE</sequence>
<keyword evidence="2" id="KW-1185">Reference proteome</keyword>
<accession>A0ABQ9VE82</accession>
<evidence type="ECO:0000313" key="1">
    <source>
        <dbReference type="EMBL" id="KAK2107687.1"/>
    </source>
</evidence>
<evidence type="ECO:0000313" key="2">
    <source>
        <dbReference type="Proteomes" id="UP001266305"/>
    </source>
</evidence>
<dbReference type="Proteomes" id="UP001266305">
    <property type="component" value="Unassembled WGS sequence"/>
</dbReference>
<proteinExistence type="predicted"/>
<dbReference type="EMBL" id="JASSZA010000006">
    <property type="protein sequence ID" value="KAK2107687.1"/>
    <property type="molecule type" value="Genomic_DNA"/>
</dbReference>
<name>A0ABQ9VE82_SAGOE</name>
<gene>
    <name evidence="1" type="ORF">P7K49_012852</name>
</gene>
<reference evidence="1 2" key="1">
    <citation type="submission" date="2023-05" db="EMBL/GenBank/DDBJ databases">
        <title>B98-5 Cell Line De Novo Hybrid Assembly: An Optical Mapping Approach.</title>
        <authorList>
            <person name="Kananen K."/>
            <person name="Auerbach J.A."/>
            <person name="Kautto E."/>
            <person name="Blachly J.S."/>
        </authorList>
    </citation>
    <scope>NUCLEOTIDE SEQUENCE [LARGE SCALE GENOMIC DNA]</scope>
    <source>
        <strain evidence="1">B95-8</strain>
        <tissue evidence="1">Cell line</tissue>
    </source>
</reference>
<comment type="caution">
    <text evidence="1">The sequence shown here is derived from an EMBL/GenBank/DDBJ whole genome shotgun (WGS) entry which is preliminary data.</text>
</comment>
<protein>
    <submittedName>
        <fullName evidence="1">Uncharacterized protein</fullName>
    </submittedName>
</protein>
<organism evidence="1 2">
    <name type="scientific">Saguinus oedipus</name>
    <name type="common">Cotton-top tamarin</name>
    <name type="synonym">Oedipomidas oedipus</name>
    <dbReference type="NCBI Taxonomy" id="9490"/>
    <lineage>
        <taxon>Eukaryota</taxon>
        <taxon>Metazoa</taxon>
        <taxon>Chordata</taxon>
        <taxon>Craniata</taxon>
        <taxon>Vertebrata</taxon>
        <taxon>Euteleostomi</taxon>
        <taxon>Mammalia</taxon>
        <taxon>Eutheria</taxon>
        <taxon>Euarchontoglires</taxon>
        <taxon>Primates</taxon>
        <taxon>Haplorrhini</taxon>
        <taxon>Platyrrhini</taxon>
        <taxon>Cebidae</taxon>
        <taxon>Callitrichinae</taxon>
        <taxon>Saguinus</taxon>
    </lineage>
</organism>